<dbReference type="PROSITE" id="PS50885">
    <property type="entry name" value="HAMP"/>
    <property type="match status" value="1"/>
</dbReference>
<dbReference type="Pfam" id="PF02518">
    <property type="entry name" value="HATPase_c"/>
    <property type="match status" value="1"/>
</dbReference>
<evidence type="ECO:0000256" key="11">
    <source>
        <dbReference type="ARBA" id="ARBA00023012"/>
    </source>
</evidence>
<feature type="compositionally biased region" description="Gly residues" evidence="13">
    <location>
        <begin position="792"/>
        <end position="803"/>
    </location>
</feature>
<feature type="region of interest" description="Disordered" evidence="13">
    <location>
        <begin position="715"/>
        <end position="747"/>
    </location>
</feature>
<dbReference type="Pfam" id="PF00672">
    <property type="entry name" value="HAMP"/>
    <property type="match status" value="1"/>
</dbReference>
<keyword evidence="4" id="KW-0597">Phosphoprotein</keyword>
<keyword evidence="11" id="KW-0902">Two-component regulatory system</keyword>
<evidence type="ECO:0000256" key="10">
    <source>
        <dbReference type="ARBA" id="ARBA00022989"/>
    </source>
</evidence>
<dbReference type="RefSeq" id="WP_062156387.1">
    <property type="nucleotide sequence ID" value="NZ_KQ947997.1"/>
</dbReference>
<reference evidence="18 19" key="1">
    <citation type="submission" date="2015-10" db="EMBL/GenBank/DDBJ databases">
        <title>Draft genome sequence of Streptomyces curacoi DSM 40107, type strain for the species Streptomyces curacoi.</title>
        <authorList>
            <person name="Ruckert C."/>
            <person name="Winkler A."/>
            <person name="Kalinowski J."/>
            <person name="Kampfer P."/>
            <person name="Glaeser S."/>
        </authorList>
    </citation>
    <scope>NUCLEOTIDE SEQUENCE [LARGE SCALE GENOMIC DNA]</scope>
    <source>
        <strain evidence="18 19">DSM 40107</strain>
    </source>
</reference>
<evidence type="ECO:0000256" key="5">
    <source>
        <dbReference type="ARBA" id="ARBA00022679"/>
    </source>
</evidence>
<sequence length="1240" mass="129838">MQGRFKRDGSASAEPEHGGTDRGPSPQHAQNPGPAPSVEGGERPGRPAVSASSGAANPSAPSAKKPPKGSPGPGSRIALRNWRISTRLVALLTLPVVAATSLGALRISDNMDDIQQLDNMKLLTDMTKRATELAAALQEERDQSAGPLAHGARATDYTVKGYRDKTDRAMTSFIEASEEIDDNSKDGNLKGVRDNLVQLVGDLGGIAKIRNSAYEAQENSTQTVEAYHRLITNLLGLSQDMAEATSNPEMIQSTRALAAFSNAKEYASIQRAVLAAALPANDDTVGDLSENDRLYAESALTSQRSEIKAFRNIYGTQRAADLLKSIEQNNPTITASDKYANRALGNPNALNDLEKRSYKDWVDDSTTKIQQMRAIETTLLEDMEQKARELRNESEREAIISGALILLVLGVSLVGAFVVARSMIRSLRRLEETATKVAQDRLPELVKQLSESDPQDVDTSVESVGVHSRDEIGQVAAAFDDVHREAVRLAAEQALLRGNVNAMFTNLSRRSQGLIQRQLSLISELESREADPDQLSSLFKLDHLATRMRRNGENLLVLAGEEPGRRWTRPVPLVDVLRAAASEVEQYERIELSSVPTTEVAGRVVNDLVHLLAELLENATSFSSPQTKVKVTGHALPDGRVLIEIHDTGIGLSPEDLAAINERLASPPTVDVSVSRRMGLFVVGRLSQRHGIRIQLRPSDSGGTTALVMLPVDVAQGGKKPAPGKPGPNGPGSSGGPAAAQAAAGAAAARRQAQAGGGSLGAGAPGGALGAGAGSGGRLGAGQGPRAALPGRDGGGLPGGPGAPRGPQGPGAPSQGRGAPAGASAGFGGQAPGAPQGLQAAGTGQDAFGSGQDPFGGTHGASSGRDQSRSAGPSAPQSEQGRRGRQPQLPPRGGARAELPGGNQPSRPSWSDENAQPPVPRASLDAPRGHDEDPAQTSRMPRIDDRQGPGSTSEFARPDFDAPAPGAYNPQSTGQFARPDESGPQNTGQFVRSDVFGTPGGENNSSQTGQFAAPQGYDSSSTGQHSLPGHQSPESTVQFDRSQVNGTYGGGSGYGAGQPPVAPRPQQRPARQEPEALPPATGPGDGRTPLYDTLETNWFHGGPQGRQPGAGDSAPAAAPQQEPQAPAERPQPSSAPQRTASTGWRSSPNDDLVRQAERVRQPAAGGVTTSGLPRRVPRANLVPGTAQQQQHQTGPQVSRAPDDVRGRLTNLRRGIAQGRQAGTGTGQTGSFPSPTHQQER</sequence>
<dbReference type="EMBL" id="LMWJ01000033">
    <property type="protein sequence ID" value="KUM67948.1"/>
    <property type="molecule type" value="Genomic_DNA"/>
</dbReference>
<keyword evidence="19" id="KW-1185">Reference proteome</keyword>
<keyword evidence="7" id="KW-0547">Nucleotide-binding</keyword>
<feature type="coiled-coil region" evidence="12">
    <location>
        <begin position="373"/>
        <end position="400"/>
    </location>
</feature>
<dbReference type="PANTHER" id="PTHR44936:SF9">
    <property type="entry name" value="SENSOR PROTEIN CREC"/>
    <property type="match status" value="1"/>
</dbReference>
<dbReference type="InterPro" id="IPR003660">
    <property type="entry name" value="HAMP_dom"/>
</dbReference>
<evidence type="ECO:0000256" key="8">
    <source>
        <dbReference type="ARBA" id="ARBA00022777"/>
    </source>
</evidence>
<evidence type="ECO:0000256" key="6">
    <source>
        <dbReference type="ARBA" id="ARBA00022692"/>
    </source>
</evidence>
<evidence type="ECO:0000313" key="18">
    <source>
        <dbReference type="EMBL" id="KUM67948.1"/>
    </source>
</evidence>
<feature type="compositionally biased region" description="Low complexity" evidence="13">
    <location>
        <begin position="1183"/>
        <end position="1196"/>
    </location>
</feature>
<dbReference type="EC" id="2.7.13.3" evidence="3"/>
<feature type="compositionally biased region" description="Polar residues" evidence="13">
    <location>
        <begin position="1138"/>
        <end position="1149"/>
    </location>
</feature>
<dbReference type="Pfam" id="PF08376">
    <property type="entry name" value="NIT"/>
    <property type="match status" value="1"/>
</dbReference>
<keyword evidence="14" id="KW-0472">Membrane</keyword>
<dbReference type="STRING" id="146536.AQI70_34440"/>
<protein>
    <recommendedName>
        <fullName evidence="3">histidine kinase</fullName>
        <ecNumber evidence="3">2.7.13.3</ecNumber>
    </recommendedName>
</protein>
<evidence type="ECO:0000313" key="19">
    <source>
        <dbReference type="Proteomes" id="UP000054024"/>
    </source>
</evidence>
<dbReference type="CDD" id="cd06225">
    <property type="entry name" value="HAMP"/>
    <property type="match status" value="1"/>
</dbReference>
<evidence type="ECO:0000256" key="4">
    <source>
        <dbReference type="ARBA" id="ARBA00022553"/>
    </source>
</evidence>
<organism evidence="18 19">
    <name type="scientific">Streptomyces curacoi</name>
    <dbReference type="NCBI Taxonomy" id="146536"/>
    <lineage>
        <taxon>Bacteria</taxon>
        <taxon>Bacillati</taxon>
        <taxon>Actinomycetota</taxon>
        <taxon>Actinomycetes</taxon>
        <taxon>Kitasatosporales</taxon>
        <taxon>Streptomycetaceae</taxon>
        <taxon>Streptomyces</taxon>
    </lineage>
</organism>
<keyword evidence="9" id="KW-0067">ATP-binding</keyword>
<dbReference type="GO" id="GO:0004673">
    <property type="term" value="F:protein histidine kinase activity"/>
    <property type="evidence" value="ECO:0007669"/>
    <property type="project" value="UniProtKB-EC"/>
</dbReference>
<evidence type="ECO:0000256" key="14">
    <source>
        <dbReference type="SAM" id="Phobius"/>
    </source>
</evidence>
<feature type="compositionally biased region" description="Low complexity" evidence="13">
    <location>
        <begin position="811"/>
        <end position="824"/>
    </location>
</feature>
<keyword evidence="5" id="KW-0808">Transferase</keyword>
<proteinExistence type="predicted"/>
<feature type="domain" description="HAMP" evidence="16">
    <location>
        <begin position="421"/>
        <end position="491"/>
    </location>
</feature>
<dbReference type="InterPro" id="IPR050980">
    <property type="entry name" value="2C_sensor_his_kinase"/>
</dbReference>
<feature type="compositionally biased region" description="Low complexity" evidence="13">
    <location>
        <begin position="1107"/>
        <end position="1137"/>
    </location>
</feature>
<name>A0A117NV35_9ACTN</name>
<dbReference type="SMART" id="SM00387">
    <property type="entry name" value="HATPase_c"/>
    <property type="match status" value="1"/>
</dbReference>
<feature type="compositionally biased region" description="Basic and acidic residues" evidence="13">
    <location>
        <begin position="1151"/>
        <end position="1160"/>
    </location>
</feature>
<gene>
    <name evidence="18" type="ORF">AQI70_34440</name>
</gene>
<feature type="compositionally biased region" description="Low complexity" evidence="13">
    <location>
        <begin position="47"/>
        <end position="63"/>
    </location>
</feature>
<evidence type="ECO:0000256" key="12">
    <source>
        <dbReference type="SAM" id="Coils"/>
    </source>
</evidence>
<keyword evidence="10 14" id="KW-1133">Transmembrane helix</keyword>
<feature type="compositionally biased region" description="Gly residues" evidence="13">
    <location>
        <begin position="1047"/>
        <end position="1056"/>
    </location>
</feature>
<feature type="compositionally biased region" description="Low complexity" evidence="13">
    <location>
        <begin position="736"/>
        <end position="747"/>
    </location>
</feature>
<keyword evidence="12" id="KW-0175">Coiled coil</keyword>
<dbReference type="InterPro" id="IPR003594">
    <property type="entry name" value="HATPase_dom"/>
</dbReference>
<evidence type="ECO:0000256" key="3">
    <source>
        <dbReference type="ARBA" id="ARBA00012438"/>
    </source>
</evidence>
<evidence type="ECO:0000259" key="17">
    <source>
        <dbReference type="PROSITE" id="PS50906"/>
    </source>
</evidence>
<feature type="domain" description="NIT" evidence="17">
    <location>
        <begin position="128"/>
        <end position="390"/>
    </location>
</feature>
<evidence type="ECO:0000259" key="16">
    <source>
        <dbReference type="PROSITE" id="PS50885"/>
    </source>
</evidence>
<dbReference type="AlphaFoldDB" id="A0A117NV35"/>
<comment type="caution">
    <text evidence="18">The sequence shown here is derived from an EMBL/GenBank/DDBJ whole genome shotgun (WGS) entry which is preliminary data.</text>
</comment>
<feature type="region of interest" description="Disordered" evidence="13">
    <location>
        <begin position="1"/>
        <end position="77"/>
    </location>
</feature>
<comment type="subcellular location">
    <subcellularLocation>
        <location evidence="2">Membrane</location>
    </subcellularLocation>
</comment>
<dbReference type="InterPro" id="IPR005467">
    <property type="entry name" value="His_kinase_dom"/>
</dbReference>
<dbReference type="GO" id="GO:0005524">
    <property type="term" value="F:ATP binding"/>
    <property type="evidence" value="ECO:0007669"/>
    <property type="project" value="UniProtKB-KW"/>
</dbReference>
<evidence type="ECO:0000259" key="15">
    <source>
        <dbReference type="PROSITE" id="PS50109"/>
    </source>
</evidence>
<dbReference type="InterPro" id="IPR013587">
    <property type="entry name" value="Nitrate/nitrite_sensing"/>
</dbReference>
<dbReference type="InterPro" id="IPR036890">
    <property type="entry name" value="HATPase_C_sf"/>
</dbReference>
<evidence type="ECO:0000256" key="1">
    <source>
        <dbReference type="ARBA" id="ARBA00000085"/>
    </source>
</evidence>
<evidence type="ECO:0000256" key="2">
    <source>
        <dbReference type="ARBA" id="ARBA00004370"/>
    </source>
</evidence>
<comment type="catalytic activity">
    <reaction evidence="1">
        <text>ATP + protein L-histidine = ADP + protein N-phospho-L-histidine.</text>
        <dbReference type="EC" id="2.7.13.3"/>
    </reaction>
</comment>
<feature type="compositionally biased region" description="Polar residues" evidence="13">
    <location>
        <begin position="1001"/>
        <end position="1010"/>
    </location>
</feature>
<dbReference type="PROSITE" id="PS50109">
    <property type="entry name" value="HIS_KIN"/>
    <property type="match status" value="1"/>
</dbReference>
<dbReference type="Proteomes" id="UP000054024">
    <property type="component" value="Unassembled WGS sequence"/>
</dbReference>
<dbReference type="InterPro" id="IPR010910">
    <property type="entry name" value="Nitrate/nitrite_sensing_bac"/>
</dbReference>
<dbReference type="Gene3D" id="3.30.565.10">
    <property type="entry name" value="Histidine kinase-like ATPase, C-terminal domain"/>
    <property type="match status" value="1"/>
</dbReference>
<feature type="compositionally biased region" description="Polar residues" evidence="13">
    <location>
        <begin position="903"/>
        <end position="914"/>
    </location>
</feature>
<dbReference type="GO" id="GO:0016020">
    <property type="term" value="C:membrane"/>
    <property type="evidence" value="ECO:0007669"/>
    <property type="project" value="UniProtKB-SubCell"/>
</dbReference>
<keyword evidence="6 14" id="KW-0812">Transmembrane</keyword>
<dbReference type="PROSITE" id="PS50906">
    <property type="entry name" value="NIT"/>
    <property type="match status" value="1"/>
</dbReference>
<feature type="transmembrane region" description="Helical" evidence="14">
    <location>
        <begin position="398"/>
        <end position="420"/>
    </location>
</feature>
<feature type="compositionally biased region" description="Polar residues" evidence="13">
    <location>
        <begin position="1032"/>
        <end position="1045"/>
    </location>
</feature>
<feature type="compositionally biased region" description="Polar residues" evidence="13">
    <location>
        <begin position="860"/>
        <end position="879"/>
    </location>
</feature>
<feature type="compositionally biased region" description="Polar residues" evidence="13">
    <location>
        <begin position="1230"/>
        <end position="1240"/>
    </location>
</feature>
<dbReference type="SMART" id="SM00304">
    <property type="entry name" value="HAMP"/>
    <property type="match status" value="1"/>
</dbReference>
<dbReference type="GO" id="GO:0000160">
    <property type="term" value="P:phosphorelay signal transduction system"/>
    <property type="evidence" value="ECO:0007669"/>
    <property type="project" value="UniProtKB-KW"/>
</dbReference>
<dbReference type="OrthoDB" id="4652229at2"/>
<dbReference type="Gene3D" id="6.10.340.10">
    <property type="match status" value="1"/>
</dbReference>
<feature type="compositionally biased region" description="Low complexity" evidence="13">
    <location>
        <begin position="832"/>
        <end position="845"/>
    </location>
</feature>
<evidence type="ECO:0000256" key="9">
    <source>
        <dbReference type="ARBA" id="ARBA00022840"/>
    </source>
</evidence>
<evidence type="ECO:0000256" key="7">
    <source>
        <dbReference type="ARBA" id="ARBA00022741"/>
    </source>
</evidence>
<dbReference type="PANTHER" id="PTHR44936">
    <property type="entry name" value="SENSOR PROTEIN CREC"/>
    <property type="match status" value="1"/>
</dbReference>
<accession>A0A117NV35</accession>
<dbReference type="SUPFAM" id="SSF55874">
    <property type="entry name" value="ATPase domain of HSP90 chaperone/DNA topoisomerase II/histidine kinase"/>
    <property type="match status" value="1"/>
</dbReference>
<feature type="region of interest" description="Disordered" evidence="13">
    <location>
        <begin position="774"/>
        <end position="1240"/>
    </location>
</feature>
<feature type="compositionally biased region" description="Basic and acidic residues" evidence="13">
    <location>
        <begin position="1"/>
        <end position="20"/>
    </location>
</feature>
<feature type="domain" description="Histidine kinase" evidence="15">
    <location>
        <begin position="608"/>
        <end position="714"/>
    </location>
</feature>
<evidence type="ECO:0000256" key="13">
    <source>
        <dbReference type="SAM" id="MobiDB-lite"/>
    </source>
</evidence>
<feature type="compositionally biased region" description="Gly residues" evidence="13">
    <location>
        <begin position="774"/>
        <end position="783"/>
    </location>
</feature>
<keyword evidence="8" id="KW-0418">Kinase</keyword>